<dbReference type="InterPro" id="IPR002557">
    <property type="entry name" value="Chitin-bd_dom"/>
</dbReference>
<feature type="domain" description="Chitin-binding type-2" evidence="1">
    <location>
        <begin position="6"/>
        <end position="70"/>
    </location>
</feature>
<dbReference type="SMART" id="SM00494">
    <property type="entry name" value="ChtBD2"/>
    <property type="match status" value="3"/>
</dbReference>
<reference evidence="2" key="1">
    <citation type="submission" date="2023-10" db="EMBL/GenBank/DDBJ databases">
        <title>Genome assemblies of two species of porcelain crab, Petrolisthes cinctipes and Petrolisthes manimaculis (Anomura: Porcellanidae).</title>
        <authorList>
            <person name="Angst P."/>
        </authorList>
    </citation>
    <scope>NUCLEOTIDE SEQUENCE</scope>
    <source>
        <strain evidence="2">PB745_01</strain>
        <tissue evidence="2">Gill</tissue>
    </source>
</reference>
<keyword evidence="3" id="KW-1185">Reference proteome</keyword>
<dbReference type="SUPFAM" id="SSF57625">
    <property type="entry name" value="Invertebrate chitin-binding proteins"/>
    <property type="match status" value="1"/>
</dbReference>
<dbReference type="Proteomes" id="UP001286313">
    <property type="component" value="Unassembled WGS sequence"/>
</dbReference>
<dbReference type="PROSITE" id="PS50940">
    <property type="entry name" value="CHIT_BIND_II"/>
    <property type="match status" value="2"/>
</dbReference>
<evidence type="ECO:0000313" key="3">
    <source>
        <dbReference type="Proteomes" id="UP001286313"/>
    </source>
</evidence>
<dbReference type="GO" id="GO:0005576">
    <property type="term" value="C:extracellular region"/>
    <property type="evidence" value="ECO:0007669"/>
    <property type="project" value="InterPro"/>
</dbReference>
<feature type="domain" description="Chitin-binding type-2" evidence="1">
    <location>
        <begin position="135"/>
        <end position="193"/>
    </location>
</feature>
<dbReference type="AlphaFoldDB" id="A0AAE1FDB1"/>
<name>A0AAE1FDB1_PETCI</name>
<evidence type="ECO:0000259" key="1">
    <source>
        <dbReference type="PROSITE" id="PS50940"/>
    </source>
</evidence>
<comment type="caution">
    <text evidence="2">The sequence shown here is derived from an EMBL/GenBank/DDBJ whole genome shotgun (WGS) entry which is preliminary data.</text>
</comment>
<gene>
    <name evidence="2" type="ORF">Pcinc_023062</name>
</gene>
<accession>A0AAE1FDB1</accession>
<organism evidence="2 3">
    <name type="scientific">Petrolisthes cinctipes</name>
    <name type="common">Flat porcelain crab</name>
    <dbReference type="NCBI Taxonomy" id="88211"/>
    <lineage>
        <taxon>Eukaryota</taxon>
        <taxon>Metazoa</taxon>
        <taxon>Ecdysozoa</taxon>
        <taxon>Arthropoda</taxon>
        <taxon>Crustacea</taxon>
        <taxon>Multicrustacea</taxon>
        <taxon>Malacostraca</taxon>
        <taxon>Eumalacostraca</taxon>
        <taxon>Eucarida</taxon>
        <taxon>Decapoda</taxon>
        <taxon>Pleocyemata</taxon>
        <taxon>Anomura</taxon>
        <taxon>Galatheoidea</taxon>
        <taxon>Porcellanidae</taxon>
        <taxon>Petrolisthes</taxon>
    </lineage>
</organism>
<proteinExistence type="predicted"/>
<evidence type="ECO:0000313" key="2">
    <source>
        <dbReference type="EMBL" id="KAK3871813.1"/>
    </source>
</evidence>
<sequence length="196" mass="21205">MGQNCVPDCTGMTPGDLISDPENCNNYYVCMADGTPSDLPFPCDEGFKFDNESSTCLDATDPSVIITCGVCPPSCRFSCPANSTELSFIADSSTCRKYFLCNGNDMVSLTCATEEPYFDGTECQADLSKCCDSCSVYCYEAFVEIADPSNCYNFYFCKSSGYYPESDDLLTCPSGERFDSTLGHCSPGATCVQPCT</sequence>
<dbReference type="Pfam" id="PF01607">
    <property type="entry name" value="CBM_14"/>
    <property type="match status" value="1"/>
</dbReference>
<dbReference type="EMBL" id="JAWQEG010002464">
    <property type="protein sequence ID" value="KAK3871813.1"/>
    <property type="molecule type" value="Genomic_DNA"/>
</dbReference>
<dbReference type="InterPro" id="IPR036508">
    <property type="entry name" value="Chitin-bd_dom_sf"/>
</dbReference>
<protein>
    <recommendedName>
        <fullName evidence="1">Chitin-binding type-2 domain-containing protein</fullName>
    </recommendedName>
</protein>
<dbReference type="GO" id="GO:0008061">
    <property type="term" value="F:chitin binding"/>
    <property type="evidence" value="ECO:0007669"/>
    <property type="project" value="InterPro"/>
</dbReference>